<dbReference type="GO" id="GO:0003677">
    <property type="term" value="F:DNA binding"/>
    <property type="evidence" value="ECO:0007669"/>
    <property type="project" value="UniProtKB-UniRule"/>
</dbReference>
<keyword evidence="7" id="KW-1185">Reference proteome</keyword>
<dbReference type="PANTHER" id="PTHR19303">
    <property type="entry name" value="TRANSPOSON"/>
    <property type="match status" value="1"/>
</dbReference>
<evidence type="ECO:0000256" key="4">
    <source>
        <dbReference type="PROSITE-ProRule" id="PRU00320"/>
    </source>
</evidence>
<dbReference type="PANTHER" id="PTHR19303:SF73">
    <property type="entry name" value="PROTEIN PDC2"/>
    <property type="match status" value="1"/>
</dbReference>
<feature type="domain" description="HTH CENPB-type" evidence="6">
    <location>
        <begin position="63"/>
        <end position="134"/>
    </location>
</feature>
<dbReference type="InterPro" id="IPR007889">
    <property type="entry name" value="HTH_Psq"/>
</dbReference>
<dbReference type="InterPro" id="IPR006600">
    <property type="entry name" value="HTH_CenpB_DNA-bd_dom"/>
</dbReference>
<evidence type="ECO:0000256" key="2">
    <source>
        <dbReference type="ARBA" id="ARBA00023125"/>
    </source>
</evidence>
<dbReference type="KEGG" id="apln:108732509"/>
<proteinExistence type="predicted"/>
<protein>
    <submittedName>
        <fullName evidence="8">Tigger transposable element-derived protein 4-like</fullName>
    </submittedName>
</protein>
<dbReference type="SMART" id="SM00674">
    <property type="entry name" value="CENPB"/>
    <property type="match status" value="1"/>
</dbReference>
<evidence type="ECO:0000259" key="6">
    <source>
        <dbReference type="PROSITE" id="PS51253"/>
    </source>
</evidence>
<dbReference type="Pfam" id="PF04218">
    <property type="entry name" value="CENP-B_N"/>
    <property type="match status" value="1"/>
</dbReference>
<gene>
    <name evidence="8" type="primary">LOC108732509</name>
</gene>
<dbReference type="AlphaFoldDB" id="A0A1W4WFJ1"/>
<dbReference type="GeneID" id="108732509"/>
<evidence type="ECO:0000313" key="7">
    <source>
        <dbReference type="Proteomes" id="UP000192223"/>
    </source>
</evidence>
<reference evidence="8" key="1">
    <citation type="submission" date="2025-08" db="UniProtKB">
        <authorList>
            <consortium name="RefSeq"/>
        </authorList>
    </citation>
    <scope>IDENTIFICATION</scope>
    <source>
        <tissue evidence="8">Entire body</tissue>
    </source>
</reference>
<comment type="subcellular location">
    <subcellularLocation>
        <location evidence="1 4">Nucleus</location>
    </subcellularLocation>
</comment>
<dbReference type="Pfam" id="PF03184">
    <property type="entry name" value="DDE_1"/>
    <property type="match status" value="1"/>
</dbReference>
<dbReference type="OrthoDB" id="10047893at2759"/>
<accession>A0A1W4WFJ1</accession>
<evidence type="ECO:0000313" key="8">
    <source>
        <dbReference type="RefSeq" id="XP_018318868.1"/>
    </source>
</evidence>
<dbReference type="Gene3D" id="1.10.10.60">
    <property type="entry name" value="Homeodomain-like"/>
    <property type="match status" value="2"/>
</dbReference>
<keyword evidence="3 4" id="KW-0539">Nucleus</keyword>
<dbReference type="InterPro" id="IPR009057">
    <property type="entry name" value="Homeodomain-like_sf"/>
</dbReference>
<evidence type="ECO:0000256" key="3">
    <source>
        <dbReference type="ARBA" id="ARBA00023242"/>
    </source>
</evidence>
<dbReference type="GO" id="GO:0005634">
    <property type="term" value="C:nucleus"/>
    <property type="evidence" value="ECO:0007669"/>
    <property type="project" value="UniProtKB-SubCell"/>
</dbReference>
<keyword evidence="2 4" id="KW-0238">DNA-binding</keyword>
<dbReference type="InterPro" id="IPR004875">
    <property type="entry name" value="DDE_SF_endonuclease_dom"/>
</dbReference>
<dbReference type="PROSITE" id="PS50960">
    <property type="entry name" value="HTH_PSQ"/>
    <property type="match status" value="1"/>
</dbReference>
<name>A0A1W4WFJ1_AGRPL</name>
<organism evidence="7 8">
    <name type="scientific">Agrilus planipennis</name>
    <name type="common">Emerald ash borer</name>
    <name type="synonym">Agrilus marcopoli</name>
    <dbReference type="NCBI Taxonomy" id="224129"/>
    <lineage>
        <taxon>Eukaryota</taxon>
        <taxon>Metazoa</taxon>
        <taxon>Ecdysozoa</taxon>
        <taxon>Arthropoda</taxon>
        <taxon>Hexapoda</taxon>
        <taxon>Insecta</taxon>
        <taxon>Pterygota</taxon>
        <taxon>Neoptera</taxon>
        <taxon>Endopterygota</taxon>
        <taxon>Coleoptera</taxon>
        <taxon>Polyphaga</taxon>
        <taxon>Elateriformia</taxon>
        <taxon>Buprestoidea</taxon>
        <taxon>Buprestidae</taxon>
        <taxon>Agrilinae</taxon>
        <taxon>Agrilus</taxon>
    </lineage>
</organism>
<dbReference type="SUPFAM" id="SSF46689">
    <property type="entry name" value="Homeodomain-like"/>
    <property type="match status" value="2"/>
</dbReference>
<dbReference type="InterPro" id="IPR050863">
    <property type="entry name" value="CenT-Element_Derived"/>
</dbReference>
<dbReference type="Pfam" id="PF03221">
    <property type="entry name" value="HTH_Tnp_Tc5"/>
    <property type="match status" value="1"/>
</dbReference>
<evidence type="ECO:0000256" key="1">
    <source>
        <dbReference type="ARBA" id="ARBA00004123"/>
    </source>
</evidence>
<dbReference type="Proteomes" id="UP000192223">
    <property type="component" value="Unplaced"/>
</dbReference>
<sequence length="490" mass="56358">MSTKRKLKTLTLLEKFEVINAVKSGMKKKDVAAQYGLPASTLSTILKNKSEILVRYKSSSNLSCKRHRTAEFPDLEECLLGWIKLCYNNNISINGPILREKAEQFSKLLKHDSFRASNGWLGNFKKRHELIFNNKKIFGESTASVNNEIFDEWKTQLQSLLNDYEPNDVFNADETGLFFKCLPDKTHVFKNKKCHSGEHSRDRITILLATNMTGTEKLRPLIIGMNKKLRCLSGCKSLPLDYEANKKAWMTAQIFSDWLIKIDKKMTKEKRKVLLFIDNCPAHNMIPPLNALKIQFIPSDPFKLQPLDQGIIRNFKTLYRKEIIRKVMVNMEEQVASSINVFHAFRMVDKAWRNVSKATISNCFKNCGFLMRQRKAKQENYDPNVNSDANRNIQNVDIQFEDYVTCDNGLTTSGTLTDDEIIDTVKENAENDESDDDPDTEPRISNKQARAAINTLRTYIERCNDIADHVFSSLLEIENVIDKQFLNSLT</sequence>
<dbReference type="STRING" id="224129.A0A1W4WFJ1"/>
<feature type="domain" description="HTH psq-type" evidence="5">
    <location>
        <begin position="1"/>
        <end position="52"/>
    </location>
</feature>
<dbReference type="RefSeq" id="XP_018318868.1">
    <property type="nucleotide sequence ID" value="XM_018463366.2"/>
</dbReference>
<feature type="DNA-binding region" description="H-T-H motif" evidence="4">
    <location>
        <begin position="28"/>
        <end position="48"/>
    </location>
</feature>
<evidence type="ECO:0000259" key="5">
    <source>
        <dbReference type="PROSITE" id="PS50960"/>
    </source>
</evidence>
<dbReference type="PROSITE" id="PS51253">
    <property type="entry name" value="HTH_CENPB"/>
    <property type="match status" value="1"/>
</dbReference>
<dbReference type="InParanoid" id="A0A1W4WFJ1"/>